<reference evidence="2" key="1">
    <citation type="submission" date="2022-02" db="EMBL/GenBank/DDBJ databases">
        <authorList>
            <person name="Henning P.M."/>
            <person name="McCubbin A.G."/>
            <person name="Shore J.S."/>
        </authorList>
    </citation>
    <scope>NUCLEOTIDE SEQUENCE</scope>
    <source>
        <strain evidence="2">F60SS</strain>
        <tissue evidence="2">Leaves</tissue>
    </source>
</reference>
<sequence>MKTRKKPSSRMAADKNKILRKIQPTHHLKNPKAEALIIKQPASLPYDTILELLSLLPSKSLLRFKYVSKELASIICDPSFVKNYNMYKEPGRFQYHPDNNPEEKILFFLR</sequence>
<dbReference type="SMART" id="SM00256">
    <property type="entry name" value="FBOX"/>
    <property type="match status" value="1"/>
</dbReference>
<accession>A0A9Q0G977</accession>
<comment type="caution">
    <text evidence="2">The sequence shown here is derived from an EMBL/GenBank/DDBJ whole genome shotgun (WGS) entry which is preliminary data.</text>
</comment>
<evidence type="ECO:0000313" key="3">
    <source>
        <dbReference type="Proteomes" id="UP001141552"/>
    </source>
</evidence>
<dbReference type="PROSITE" id="PS50181">
    <property type="entry name" value="FBOX"/>
    <property type="match status" value="1"/>
</dbReference>
<feature type="domain" description="F-box" evidence="1">
    <location>
        <begin position="38"/>
        <end position="84"/>
    </location>
</feature>
<dbReference type="Proteomes" id="UP001141552">
    <property type="component" value="Unassembled WGS sequence"/>
</dbReference>
<reference evidence="2" key="2">
    <citation type="journal article" date="2023" name="Plants (Basel)">
        <title>Annotation of the Turnera subulata (Passifloraceae) Draft Genome Reveals the S-Locus Evolved after the Divergence of Turneroideae from Passifloroideae in a Stepwise Manner.</title>
        <authorList>
            <person name="Henning P.M."/>
            <person name="Roalson E.H."/>
            <person name="Mir W."/>
            <person name="McCubbin A.G."/>
            <person name="Shore J.S."/>
        </authorList>
    </citation>
    <scope>NUCLEOTIDE SEQUENCE</scope>
    <source>
        <strain evidence="2">F60SS</strain>
    </source>
</reference>
<name>A0A9Q0G977_9ROSI</name>
<dbReference type="Gene3D" id="1.20.1280.50">
    <property type="match status" value="1"/>
</dbReference>
<dbReference type="EMBL" id="JAKUCV010002029">
    <property type="protein sequence ID" value="KAJ4844176.1"/>
    <property type="molecule type" value="Genomic_DNA"/>
</dbReference>
<dbReference type="Pfam" id="PF00646">
    <property type="entry name" value="F-box"/>
    <property type="match status" value="1"/>
</dbReference>
<proteinExistence type="predicted"/>
<dbReference type="InterPro" id="IPR001810">
    <property type="entry name" value="F-box_dom"/>
</dbReference>
<evidence type="ECO:0000259" key="1">
    <source>
        <dbReference type="PROSITE" id="PS50181"/>
    </source>
</evidence>
<protein>
    <recommendedName>
        <fullName evidence="1">F-box domain-containing protein</fullName>
    </recommendedName>
</protein>
<dbReference type="SUPFAM" id="SSF81383">
    <property type="entry name" value="F-box domain"/>
    <property type="match status" value="1"/>
</dbReference>
<dbReference type="AlphaFoldDB" id="A0A9Q0G977"/>
<dbReference type="InterPro" id="IPR036047">
    <property type="entry name" value="F-box-like_dom_sf"/>
</dbReference>
<keyword evidence="3" id="KW-1185">Reference proteome</keyword>
<organism evidence="2 3">
    <name type="scientific">Turnera subulata</name>
    <dbReference type="NCBI Taxonomy" id="218843"/>
    <lineage>
        <taxon>Eukaryota</taxon>
        <taxon>Viridiplantae</taxon>
        <taxon>Streptophyta</taxon>
        <taxon>Embryophyta</taxon>
        <taxon>Tracheophyta</taxon>
        <taxon>Spermatophyta</taxon>
        <taxon>Magnoliopsida</taxon>
        <taxon>eudicotyledons</taxon>
        <taxon>Gunneridae</taxon>
        <taxon>Pentapetalae</taxon>
        <taxon>rosids</taxon>
        <taxon>fabids</taxon>
        <taxon>Malpighiales</taxon>
        <taxon>Passifloraceae</taxon>
        <taxon>Turnera</taxon>
    </lineage>
</organism>
<evidence type="ECO:0000313" key="2">
    <source>
        <dbReference type="EMBL" id="KAJ4844176.1"/>
    </source>
</evidence>
<gene>
    <name evidence="2" type="ORF">Tsubulata_049148</name>
</gene>